<comment type="cofactor">
    <cofactor evidence="1">
        <name>Mn(2+)</name>
        <dbReference type="ChEBI" id="CHEBI:29035"/>
    </cofactor>
</comment>
<dbReference type="EC" id="3.1.3.16" evidence="4"/>
<evidence type="ECO:0000256" key="12">
    <source>
        <dbReference type="SAM" id="MobiDB-lite"/>
    </source>
</evidence>
<feature type="compositionally biased region" description="Polar residues" evidence="12">
    <location>
        <begin position="59"/>
        <end position="76"/>
    </location>
</feature>
<comment type="catalytic activity">
    <reaction evidence="10">
        <text>O-phospho-L-seryl-[protein] + H2O = L-seryl-[protein] + phosphate</text>
        <dbReference type="Rhea" id="RHEA:20629"/>
        <dbReference type="Rhea" id="RHEA-COMP:9863"/>
        <dbReference type="Rhea" id="RHEA-COMP:11604"/>
        <dbReference type="ChEBI" id="CHEBI:15377"/>
        <dbReference type="ChEBI" id="CHEBI:29999"/>
        <dbReference type="ChEBI" id="CHEBI:43474"/>
        <dbReference type="ChEBI" id="CHEBI:83421"/>
        <dbReference type="EC" id="3.1.3.16"/>
    </reaction>
</comment>
<dbReference type="CDD" id="cd00143">
    <property type="entry name" value="PP2Cc"/>
    <property type="match status" value="1"/>
</dbReference>
<dbReference type="InterPro" id="IPR015655">
    <property type="entry name" value="PP2C"/>
</dbReference>
<protein>
    <recommendedName>
        <fullName evidence="4">protein-serine/threonine phosphatase</fullName>
        <ecNumber evidence="4">3.1.3.16</ecNumber>
    </recommendedName>
</protein>
<dbReference type="Pfam" id="PF00481">
    <property type="entry name" value="PP2C"/>
    <property type="match status" value="1"/>
</dbReference>
<feature type="region of interest" description="Disordered" evidence="12">
    <location>
        <begin position="53"/>
        <end position="77"/>
    </location>
</feature>
<comment type="catalytic activity">
    <reaction evidence="11">
        <text>O-phospho-L-threonyl-[protein] + H2O = L-threonyl-[protein] + phosphate</text>
        <dbReference type="Rhea" id="RHEA:47004"/>
        <dbReference type="Rhea" id="RHEA-COMP:11060"/>
        <dbReference type="Rhea" id="RHEA-COMP:11605"/>
        <dbReference type="ChEBI" id="CHEBI:15377"/>
        <dbReference type="ChEBI" id="CHEBI:30013"/>
        <dbReference type="ChEBI" id="CHEBI:43474"/>
        <dbReference type="ChEBI" id="CHEBI:61977"/>
        <dbReference type="EC" id="3.1.3.16"/>
    </reaction>
</comment>
<reference evidence="14" key="1">
    <citation type="submission" date="2020-01" db="EMBL/GenBank/DDBJ databases">
        <title>Genome sequence of Kobresia littledalei, the first chromosome-level genome in the family Cyperaceae.</title>
        <authorList>
            <person name="Qu G."/>
        </authorList>
    </citation>
    <scope>NUCLEOTIDE SEQUENCE</scope>
    <source>
        <strain evidence="14">C.B.Clarke</strain>
        <tissue evidence="14">Leaf</tissue>
    </source>
</reference>
<keyword evidence="6" id="KW-0378">Hydrolase</keyword>
<evidence type="ECO:0000256" key="8">
    <source>
        <dbReference type="ARBA" id="ARBA00022912"/>
    </source>
</evidence>
<dbReference type="OrthoDB" id="10264738at2759"/>
<sequence length="425" mass="46261">MEMGTKPPTVKEIASHSSPPSLFTIGPPIASVGVCIPRIPSFVQQCRNVVREGGGGDSAGNSCHGTTGVDSANPTADKTRVLAKPPRLPSIPSHADIRFASSTDLDLDFGKMGLMSPTEPQVGYMPVFRSGSWSEKGTKSYMEDEHVCIDNLVEHLSAPPSFPAPGAFYGVFDGHCGNDAARFVKRNLLKFIIEDNHFPNSMHKAMRSAFMKADHALADSKSLDRNSGTTVLTALIFEKTLLIANLGDCRAVLSKRGKAVDMTKDHKPTCKFEKVRVEKLGGTVFDGYLNGQLSVSRALGDWHMKGAKGSVCPLSGEPELHESSLTQEDEFLVMACDGLWDVMSSQCAITMVRKSLLNHNDPELCSRELVKEALERNSCDNLTVLVICFSLDPPPRIEVPRWKVRKCISMEGVSTVQGALDADRR</sequence>
<dbReference type="PANTHER" id="PTHR13832:SF839">
    <property type="entry name" value="PROTEIN PHOSPHATASE 2C 47-RELATED"/>
    <property type="match status" value="1"/>
</dbReference>
<organism evidence="14 15">
    <name type="scientific">Carex littledalei</name>
    <dbReference type="NCBI Taxonomy" id="544730"/>
    <lineage>
        <taxon>Eukaryota</taxon>
        <taxon>Viridiplantae</taxon>
        <taxon>Streptophyta</taxon>
        <taxon>Embryophyta</taxon>
        <taxon>Tracheophyta</taxon>
        <taxon>Spermatophyta</taxon>
        <taxon>Magnoliopsida</taxon>
        <taxon>Liliopsida</taxon>
        <taxon>Poales</taxon>
        <taxon>Cyperaceae</taxon>
        <taxon>Cyperoideae</taxon>
        <taxon>Cariceae</taxon>
        <taxon>Carex</taxon>
        <taxon>Carex subgen. Euthyceras</taxon>
    </lineage>
</organism>
<keyword evidence="15" id="KW-1185">Reference proteome</keyword>
<dbReference type="SUPFAM" id="SSF81606">
    <property type="entry name" value="PP2C-like"/>
    <property type="match status" value="1"/>
</dbReference>
<name>A0A833QEX5_9POAL</name>
<evidence type="ECO:0000259" key="13">
    <source>
        <dbReference type="PROSITE" id="PS51746"/>
    </source>
</evidence>
<gene>
    <name evidence="14" type="ORF">FCM35_KLT14337</name>
</gene>
<dbReference type="InterPro" id="IPR036457">
    <property type="entry name" value="PPM-type-like_dom_sf"/>
</dbReference>
<dbReference type="Gene3D" id="3.60.40.10">
    <property type="entry name" value="PPM-type phosphatase domain"/>
    <property type="match status" value="1"/>
</dbReference>
<evidence type="ECO:0000256" key="11">
    <source>
        <dbReference type="ARBA" id="ARBA00048336"/>
    </source>
</evidence>
<dbReference type="Proteomes" id="UP000623129">
    <property type="component" value="Unassembled WGS sequence"/>
</dbReference>
<feature type="domain" description="PPM-type phosphatase" evidence="13">
    <location>
        <begin position="129"/>
        <end position="389"/>
    </location>
</feature>
<evidence type="ECO:0000256" key="7">
    <source>
        <dbReference type="ARBA" id="ARBA00022842"/>
    </source>
</evidence>
<evidence type="ECO:0000256" key="9">
    <source>
        <dbReference type="ARBA" id="ARBA00023211"/>
    </source>
</evidence>
<evidence type="ECO:0000256" key="2">
    <source>
        <dbReference type="ARBA" id="ARBA00001946"/>
    </source>
</evidence>
<dbReference type="FunFam" id="3.60.40.10:FF:000004">
    <property type="entry name" value="Probable protein phosphatase 2C 22"/>
    <property type="match status" value="1"/>
</dbReference>
<dbReference type="PANTHER" id="PTHR13832">
    <property type="entry name" value="PROTEIN PHOSPHATASE 2C"/>
    <property type="match status" value="1"/>
</dbReference>
<dbReference type="AlphaFoldDB" id="A0A833QEX5"/>
<dbReference type="GO" id="GO:0046872">
    <property type="term" value="F:metal ion binding"/>
    <property type="evidence" value="ECO:0007669"/>
    <property type="project" value="UniProtKB-KW"/>
</dbReference>
<evidence type="ECO:0000313" key="15">
    <source>
        <dbReference type="Proteomes" id="UP000623129"/>
    </source>
</evidence>
<evidence type="ECO:0000256" key="5">
    <source>
        <dbReference type="ARBA" id="ARBA00022723"/>
    </source>
</evidence>
<dbReference type="InterPro" id="IPR001932">
    <property type="entry name" value="PPM-type_phosphatase-like_dom"/>
</dbReference>
<dbReference type="GO" id="GO:0005634">
    <property type="term" value="C:nucleus"/>
    <property type="evidence" value="ECO:0007669"/>
    <property type="project" value="UniProtKB-ARBA"/>
</dbReference>
<dbReference type="GO" id="GO:0005737">
    <property type="term" value="C:cytoplasm"/>
    <property type="evidence" value="ECO:0007669"/>
    <property type="project" value="UniProtKB-ARBA"/>
</dbReference>
<comment type="caution">
    <text evidence="14">The sequence shown here is derived from an EMBL/GenBank/DDBJ whole genome shotgun (WGS) entry which is preliminary data.</text>
</comment>
<keyword evidence="9" id="KW-0464">Manganese</keyword>
<dbReference type="SMART" id="SM00332">
    <property type="entry name" value="PP2Cc"/>
    <property type="match status" value="1"/>
</dbReference>
<evidence type="ECO:0000256" key="10">
    <source>
        <dbReference type="ARBA" id="ARBA00047761"/>
    </source>
</evidence>
<comment type="cofactor">
    <cofactor evidence="2">
        <name>Mg(2+)</name>
        <dbReference type="ChEBI" id="CHEBI:18420"/>
    </cofactor>
</comment>
<accession>A0A833QEX5</accession>
<comment type="similarity">
    <text evidence="3">Belongs to the PP2C family.</text>
</comment>
<dbReference type="EMBL" id="SWLB01000027">
    <property type="protein sequence ID" value="KAF3321084.1"/>
    <property type="molecule type" value="Genomic_DNA"/>
</dbReference>
<evidence type="ECO:0000256" key="3">
    <source>
        <dbReference type="ARBA" id="ARBA00006702"/>
    </source>
</evidence>
<keyword evidence="7" id="KW-0460">Magnesium</keyword>
<keyword evidence="8" id="KW-0904">Protein phosphatase</keyword>
<evidence type="ECO:0000256" key="4">
    <source>
        <dbReference type="ARBA" id="ARBA00013081"/>
    </source>
</evidence>
<dbReference type="GO" id="GO:0004722">
    <property type="term" value="F:protein serine/threonine phosphatase activity"/>
    <property type="evidence" value="ECO:0007669"/>
    <property type="project" value="UniProtKB-EC"/>
</dbReference>
<dbReference type="PROSITE" id="PS51746">
    <property type="entry name" value="PPM_2"/>
    <property type="match status" value="1"/>
</dbReference>
<evidence type="ECO:0000256" key="6">
    <source>
        <dbReference type="ARBA" id="ARBA00022801"/>
    </source>
</evidence>
<proteinExistence type="inferred from homology"/>
<evidence type="ECO:0000256" key="1">
    <source>
        <dbReference type="ARBA" id="ARBA00001936"/>
    </source>
</evidence>
<keyword evidence="5" id="KW-0479">Metal-binding</keyword>
<evidence type="ECO:0000313" key="14">
    <source>
        <dbReference type="EMBL" id="KAF3321084.1"/>
    </source>
</evidence>